<dbReference type="InterPro" id="IPR001680">
    <property type="entry name" value="WD40_rpt"/>
</dbReference>
<dbReference type="GO" id="GO:0031932">
    <property type="term" value="C:TORC2 complex"/>
    <property type="evidence" value="ECO:0007669"/>
    <property type="project" value="InterPro"/>
</dbReference>
<evidence type="ECO:0000256" key="1">
    <source>
        <dbReference type="ARBA" id="ARBA00009890"/>
    </source>
</evidence>
<dbReference type="PANTHER" id="PTHR19842:SF0">
    <property type="entry name" value="TARGET OF RAPAMYCIN COMPLEX SUBUNIT LST8"/>
    <property type="match status" value="1"/>
</dbReference>
<proteinExistence type="inferred from homology"/>
<name>A0A1J4KT40_9EUKA</name>
<accession>A0A1J4KT40</accession>
<organism evidence="3 4">
    <name type="scientific">Tritrichomonas foetus</name>
    <dbReference type="NCBI Taxonomy" id="1144522"/>
    <lineage>
        <taxon>Eukaryota</taxon>
        <taxon>Metamonada</taxon>
        <taxon>Parabasalia</taxon>
        <taxon>Tritrichomonadida</taxon>
        <taxon>Tritrichomonadidae</taxon>
        <taxon>Tritrichomonas</taxon>
    </lineage>
</organism>
<feature type="repeat" description="WD" evidence="2">
    <location>
        <begin position="200"/>
        <end position="241"/>
    </location>
</feature>
<dbReference type="Proteomes" id="UP000179807">
    <property type="component" value="Unassembled WGS sequence"/>
</dbReference>
<dbReference type="VEuPathDB" id="TrichDB:TRFO_15462"/>
<comment type="caution">
    <text evidence="3">The sequence shown here is derived from an EMBL/GenBank/DDBJ whole genome shotgun (WGS) entry which is preliminary data.</text>
</comment>
<dbReference type="OrthoDB" id="400at2759"/>
<dbReference type="SMART" id="SM00320">
    <property type="entry name" value="WD40"/>
    <property type="match status" value="5"/>
</dbReference>
<protein>
    <submittedName>
        <fullName evidence="3">WD repeat protein</fullName>
    </submittedName>
</protein>
<dbReference type="GO" id="GO:0031929">
    <property type="term" value="P:TOR signaling"/>
    <property type="evidence" value="ECO:0007669"/>
    <property type="project" value="InterPro"/>
</dbReference>
<dbReference type="Pfam" id="PF00400">
    <property type="entry name" value="WD40"/>
    <property type="match status" value="2"/>
</dbReference>
<dbReference type="RefSeq" id="XP_068367418.1">
    <property type="nucleotide sequence ID" value="XM_068498394.1"/>
</dbReference>
<dbReference type="GeneID" id="94833098"/>
<dbReference type="EMBL" id="MLAK01000404">
    <property type="protein sequence ID" value="OHT14282.1"/>
    <property type="molecule type" value="Genomic_DNA"/>
</dbReference>
<dbReference type="Gene3D" id="2.130.10.10">
    <property type="entry name" value="YVTN repeat-like/Quinoprotein amine dehydrogenase"/>
    <property type="match status" value="1"/>
</dbReference>
<dbReference type="PROSITE" id="PS50294">
    <property type="entry name" value="WD_REPEATS_REGION"/>
    <property type="match status" value="2"/>
</dbReference>
<sequence length="301" mass="33183">MINSNPTILLAASYNLMIAAFDTQTGGGICEFEIQNTQANRLIVAPDNRFFAASYSYVFAYDFHSKVKKATQAIVAHEGNVTDLTVSNNMFITCGDDKGVKLWDRRSSQNTSTITTKGQNNAMVYLPNSNQVIVGDETGYLSSYDIRNSNLLKSIKVDDLPIRAMSLSPDGTSFLSAAQSGITKSFRPSETDPFVEGYTIHAHNDLQLNCKYSPNGKYFATCAANNTARIWDAKTGDMKQNLVPSEMREWIWDVCFTPDSTQLCIGGTEATCRTFDVENGRISMSFQQLDKCVSAIAILSL</sequence>
<dbReference type="InterPro" id="IPR015943">
    <property type="entry name" value="WD40/YVTN_repeat-like_dom_sf"/>
</dbReference>
<dbReference type="AlphaFoldDB" id="A0A1J4KT40"/>
<dbReference type="SUPFAM" id="SSF50978">
    <property type="entry name" value="WD40 repeat-like"/>
    <property type="match status" value="1"/>
</dbReference>
<dbReference type="PROSITE" id="PS50082">
    <property type="entry name" value="WD_REPEATS_2"/>
    <property type="match status" value="2"/>
</dbReference>
<dbReference type="InterPro" id="IPR036322">
    <property type="entry name" value="WD40_repeat_dom_sf"/>
</dbReference>
<dbReference type="PANTHER" id="PTHR19842">
    <property type="entry name" value="G BETA-LIKE PROTEIN GBL"/>
    <property type="match status" value="1"/>
</dbReference>
<reference evidence="3" key="1">
    <citation type="submission" date="2016-10" db="EMBL/GenBank/DDBJ databases">
        <authorList>
            <person name="Benchimol M."/>
            <person name="Almeida L.G."/>
            <person name="Vasconcelos A.T."/>
            <person name="Perreira-Neves A."/>
            <person name="Rosa I.A."/>
            <person name="Tasca T."/>
            <person name="Bogo M.R."/>
            <person name="de Souza W."/>
        </authorList>
    </citation>
    <scope>NUCLEOTIDE SEQUENCE [LARGE SCALE GENOMIC DNA]</scope>
    <source>
        <strain evidence="3">K</strain>
    </source>
</reference>
<comment type="similarity">
    <text evidence="1">Belongs to the WD repeat LST8 family.</text>
</comment>
<dbReference type="GO" id="GO:0031931">
    <property type="term" value="C:TORC1 complex"/>
    <property type="evidence" value="ECO:0007669"/>
    <property type="project" value="InterPro"/>
</dbReference>
<gene>
    <name evidence="3" type="ORF">TRFO_15462</name>
</gene>
<evidence type="ECO:0000313" key="3">
    <source>
        <dbReference type="EMBL" id="OHT14282.1"/>
    </source>
</evidence>
<dbReference type="InterPro" id="IPR037588">
    <property type="entry name" value="MLST8"/>
</dbReference>
<evidence type="ECO:0000256" key="2">
    <source>
        <dbReference type="PROSITE-ProRule" id="PRU00221"/>
    </source>
</evidence>
<feature type="repeat" description="WD" evidence="2">
    <location>
        <begin position="74"/>
        <end position="113"/>
    </location>
</feature>
<keyword evidence="4" id="KW-1185">Reference proteome</keyword>
<dbReference type="GO" id="GO:0032956">
    <property type="term" value="P:regulation of actin cytoskeleton organization"/>
    <property type="evidence" value="ECO:0007669"/>
    <property type="project" value="TreeGrafter"/>
</dbReference>
<keyword evidence="2" id="KW-0853">WD repeat</keyword>
<evidence type="ECO:0000313" key="4">
    <source>
        <dbReference type="Proteomes" id="UP000179807"/>
    </source>
</evidence>